<accession>V6T8H8</accession>
<dbReference type="Pfam" id="PF12796">
    <property type="entry name" value="Ank_2"/>
    <property type="match status" value="3"/>
</dbReference>
<dbReference type="EMBL" id="AHGT01000155">
    <property type="protein sequence ID" value="ESU34772.1"/>
    <property type="molecule type" value="Genomic_DNA"/>
</dbReference>
<comment type="caution">
    <text evidence="2">The sequence shown here is derived from an EMBL/GenBank/DDBJ whole genome shotgun (WGS) entry which is preliminary data.</text>
</comment>
<proteinExistence type="predicted"/>
<dbReference type="SUPFAM" id="SSF48403">
    <property type="entry name" value="Ankyrin repeat"/>
    <property type="match status" value="1"/>
</dbReference>
<keyword evidence="2" id="KW-0418">Kinase</keyword>
<evidence type="ECO:0000313" key="3">
    <source>
        <dbReference type="Proteomes" id="UP000018320"/>
    </source>
</evidence>
<dbReference type="InterPro" id="IPR002110">
    <property type="entry name" value="Ankyrin_rpt"/>
</dbReference>
<dbReference type="GO" id="GO:0004674">
    <property type="term" value="F:protein serine/threonine kinase activity"/>
    <property type="evidence" value="ECO:0007669"/>
    <property type="project" value="UniProtKB-KW"/>
</dbReference>
<name>V6T8H8_GIAIN</name>
<evidence type="ECO:0000313" key="2">
    <source>
        <dbReference type="EMBL" id="ESU34772.1"/>
    </source>
</evidence>
<dbReference type="SMART" id="SM00248">
    <property type="entry name" value="ANK"/>
    <property type="match status" value="7"/>
</dbReference>
<feature type="region of interest" description="Disordered" evidence="1">
    <location>
        <begin position="319"/>
        <end position="342"/>
    </location>
</feature>
<dbReference type="FunFam" id="1.25.40.20:FF:000899">
    <property type="entry name" value="Kinase, NEK"/>
    <property type="match status" value="1"/>
</dbReference>
<dbReference type="PANTHER" id="PTHR24120:SF4">
    <property type="entry name" value="GH07239P"/>
    <property type="match status" value="1"/>
</dbReference>
<sequence length="342" mass="36927">MQAREGQVMQLSGAVATITLQPEAHLLPKLVRAAHTNDMETVQMLANDGFSIGHRDEQGMTALMHAAQQGHTGPVELLVEKEKGLKDKNGWTALMHAAHENHPEVIEILIPHEHGKRNKNSRTALMIAVENGSAEAASILIPYEKDLIDSEGKTARILAAEAGHEDVVEALDPTDDRGVTALMRAAKLNDTLAVSVLIPIQKKRAVHAGTALIQAAICGRVEAVRLLMPYESRARDGCGATALMKAASENHAEVVQLLMEREGCMLDVCGLPAIVHAAYGGHLEIVKLLFEKEGHLIDKSDESFFGKLEAKGYSEIASSLRNSRTPGADDCNDHQAAPRAHE</sequence>
<keyword evidence="2" id="KW-0808">Transferase</keyword>
<organism evidence="2 3">
    <name type="scientific">Giardia intestinalis</name>
    <name type="common">Giardia lamblia</name>
    <dbReference type="NCBI Taxonomy" id="5741"/>
    <lineage>
        <taxon>Eukaryota</taxon>
        <taxon>Metamonada</taxon>
        <taxon>Diplomonadida</taxon>
        <taxon>Hexamitidae</taxon>
        <taxon>Giardiinae</taxon>
        <taxon>Giardia</taxon>
    </lineage>
</organism>
<gene>
    <name evidence="2" type="ORF">DHA2_153080</name>
</gene>
<dbReference type="AlphaFoldDB" id="V6T8H8"/>
<dbReference type="VEuPathDB" id="GiardiaDB:GL50581_4073"/>
<protein>
    <submittedName>
        <fullName evidence="2">Serine/threonine protein kinase</fullName>
    </submittedName>
</protein>
<dbReference type="VEuPathDB" id="GiardiaDB:GL50803_0042657"/>
<dbReference type="PANTHER" id="PTHR24120">
    <property type="entry name" value="GH07239P"/>
    <property type="match status" value="1"/>
</dbReference>
<keyword evidence="2" id="KW-0723">Serine/threonine-protein kinase</keyword>
<reference evidence="3" key="1">
    <citation type="submission" date="2012-02" db="EMBL/GenBank/DDBJ databases">
        <title>Genome sequencing of Giardia lamblia Genotypes A2 and B isolates (DH and GS) and comparative analysis with the genomes of Genotypes A1 and E (WB and Pig).</title>
        <authorList>
            <person name="Adam R."/>
            <person name="Dahlstrom E."/>
            <person name="Martens C."/>
            <person name="Bruno D."/>
            <person name="Barbian K."/>
            <person name="Porcella S.F."/>
            <person name="Nash T."/>
        </authorList>
    </citation>
    <scope>NUCLEOTIDE SEQUENCE</scope>
    <source>
        <strain evidence="3">DH</strain>
    </source>
</reference>
<dbReference type="InterPro" id="IPR036770">
    <property type="entry name" value="Ankyrin_rpt-contain_sf"/>
</dbReference>
<evidence type="ECO:0000256" key="1">
    <source>
        <dbReference type="SAM" id="MobiDB-lite"/>
    </source>
</evidence>
<reference evidence="2 3" key="2">
    <citation type="journal article" date="2013" name="Genome Biol. Evol.">
        <title>Genome sequencing of Giardia lamblia genotypes A2 and B isolates (DH and GS) and comparative analysis with the genomes of genotypes A1 and E (WB and Pig).</title>
        <authorList>
            <person name="Adam R.D."/>
            <person name="Dahlstrom E.W."/>
            <person name="Martens C.A."/>
            <person name="Bruno D.P."/>
            <person name="Barbian K.D."/>
            <person name="Ricklefs S.M."/>
            <person name="Hernandez M.M."/>
            <person name="Narla N.P."/>
            <person name="Patel R.B."/>
            <person name="Porcella S.F."/>
            <person name="Nash T.E."/>
        </authorList>
    </citation>
    <scope>NUCLEOTIDE SEQUENCE [LARGE SCALE GENOMIC DNA]</scope>
    <source>
        <strain evidence="2 3">DH</strain>
    </source>
</reference>
<dbReference type="Gene3D" id="1.25.40.20">
    <property type="entry name" value="Ankyrin repeat-containing domain"/>
    <property type="match status" value="3"/>
</dbReference>
<dbReference type="Proteomes" id="UP000018320">
    <property type="component" value="Unassembled WGS sequence"/>
</dbReference>
<dbReference type="VEuPathDB" id="GiardiaDB:DHA2_153080"/>